<dbReference type="InterPro" id="IPR019734">
    <property type="entry name" value="TPR_rpt"/>
</dbReference>
<feature type="region of interest" description="Disordered" evidence="2">
    <location>
        <begin position="146"/>
        <end position="175"/>
    </location>
</feature>
<feature type="repeat" description="TPR" evidence="1">
    <location>
        <begin position="34"/>
        <end position="67"/>
    </location>
</feature>
<dbReference type="AlphaFoldDB" id="A0A840B1B6"/>
<dbReference type="Gene3D" id="1.25.40.10">
    <property type="entry name" value="Tetratricopeptide repeat domain"/>
    <property type="match status" value="1"/>
</dbReference>
<accession>A0A840B1B6</accession>
<organism evidence="4 5">
    <name type="scientific">Sphingorhabdus rigui</name>
    <dbReference type="NCBI Taxonomy" id="1282858"/>
    <lineage>
        <taxon>Bacteria</taxon>
        <taxon>Pseudomonadati</taxon>
        <taxon>Pseudomonadota</taxon>
        <taxon>Alphaproteobacteria</taxon>
        <taxon>Sphingomonadales</taxon>
        <taxon>Sphingomonadaceae</taxon>
        <taxon>Sphingorhabdus</taxon>
    </lineage>
</organism>
<protein>
    <submittedName>
        <fullName evidence="4">Tetratricopeptide (TPR) repeat protein</fullName>
    </submittedName>
</protein>
<dbReference type="Pfam" id="PF13176">
    <property type="entry name" value="TPR_7"/>
    <property type="match status" value="1"/>
</dbReference>
<sequence>MRFSPAAIALSFTLAVMSSASIGGRADDDIDARSIALMQTGDQESSAGRFDNAISWYESALAVDPRNRPAYIAMARAVKAQGLNGKAIRFYTEALELEPNDQVALAEQADAMIAKGAIEQAGKNIARLKTLCRADCSAVDRLALASSKASEKPQMQASAADAKPSVASVPVPQPN</sequence>
<dbReference type="Proteomes" id="UP000581447">
    <property type="component" value="Unassembled WGS sequence"/>
</dbReference>
<name>A0A840B1B6_9SPHN</name>
<reference evidence="4 5" key="1">
    <citation type="submission" date="2020-08" db="EMBL/GenBank/DDBJ databases">
        <title>Genomic Encyclopedia of Type Strains, Phase IV (KMG-IV): sequencing the most valuable type-strain genomes for metagenomic binning, comparative biology and taxonomic classification.</title>
        <authorList>
            <person name="Goeker M."/>
        </authorList>
    </citation>
    <scope>NUCLEOTIDE SEQUENCE [LARGE SCALE GENOMIC DNA]</scope>
    <source>
        <strain evidence="4 5">DSM 29050</strain>
    </source>
</reference>
<dbReference type="RefSeq" id="WP_183941074.1">
    <property type="nucleotide sequence ID" value="NZ_BAABBG010000023.1"/>
</dbReference>
<evidence type="ECO:0000256" key="2">
    <source>
        <dbReference type="SAM" id="MobiDB-lite"/>
    </source>
</evidence>
<keyword evidence="5" id="KW-1185">Reference proteome</keyword>
<proteinExistence type="predicted"/>
<evidence type="ECO:0000256" key="1">
    <source>
        <dbReference type="PROSITE-ProRule" id="PRU00339"/>
    </source>
</evidence>
<dbReference type="EMBL" id="JACIEA010000001">
    <property type="protein sequence ID" value="MBB3943007.1"/>
    <property type="molecule type" value="Genomic_DNA"/>
</dbReference>
<keyword evidence="1" id="KW-0802">TPR repeat</keyword>
<dbReference type="PROSITE" id="PS50005">
    <property type="entry name" value="TPR"/>
    <property type="match status" value="2"/>
</dbReference>
<gene>
    <name evidence="4" type="ORF">GGR91_001229</name>
</gene>
<evidence type="ECO:0000313" key="4">
    <source>
        <dbReference type="EMBL" id="MBB3943007.1"/>
    </source>
</evidence>
<evidence type="ECO:0000313" key="5">
    <source>
        <dbReference type="Proteomes" id="UP000581447"/>
    </source>
</evidence>
<dbReference type="SMART" id="SM00028">
    <property type="entry name" value="TPR"/>
    <property type="match status" value="2"/>
</dbReference>
<dbReference type="SUPFAM" id="SSF48452">
    <property type="entry name" value="TPR-like"/>
    <property type="match status" value="1"/>
</dbReference>
<feature type="repeat" description="TPR" evidence="1">
    <location>
        <begin position="68"/>
        <end position="101"/>
    </location>
</feature>
<comment type="caution">
    <text evidence="4">The sequence shown here is derived from an EMBL/GenBank/DDBJ whole genome shotgun (WGS) entry which is preliminary data.</text>
</comment>
<evidence type="ECO:0000256" key="3">
    <source>
        <dbReference type="SAM" id="SignalP"/>
    </source>
</evidence>
<feature type="chain" id="PRO_5032871629" evidence="3">
    <location>
        <begin position="21"/>
        <end position="175"/>
    </location>
</feature>
<feature type="signal peptide" evidence="3">
    <location>
        <begin position="1"/>
        <end position="20"/>
    </location>
</feature>
<dbReference type="InterPro" id="IPR011990">
    <property type="entry name" value="TPR-like_helical_dom_sf"/>
</dbReference>
<dbReference type="Pfam" id="PF13181">
    <property type="entry name" value="TPR_8"/>
    <property type="match status" value="1"/>
</dbReference>
<keyword evidence="3" id="KW-0732">Signal</keyword>